<proteinExistence type="inferred from homology"/>
<dbReference type="GO" id="GO:0005737">
    <property type="term" value="C:cytoplasm"/>
    <property type="evidence" value="ECO:0007669"/>
    <property type="project" value="UniProtKB-SubCell"/>
</dbReference>
<keyword evidence="3" id="KW-0546">Nucleotide metabolism</keyword>
<evidence type="ECO:0000256" key="2">
    <source>
        <dbReference type="ARBA" id="ARBA00022801"/>
    </source>
</evidence>
<comment type="similarity">
    <text evidence="3">Belongs to the Maf family. YhdE subfamily.</text>
</comment>
<reference evidence="4" key="2">
    <citation type="submission" date="2021-04" db="EMBL/GenBank/DDBJ databases">
        <authorList>
            <person name="Gilroy R."/>
        </authorList>
    </citation>
    <scope>NUCLEOTIDE SEQUENCE</scope>
    <source>
        <strain evidence="4">ChiGjej1B1-1692</strain>
    </source>
</reference>
<dbReference type="Gene3D" id="3.90.950.10">
    <property type="match status" value="1"/>
</dbReference>
<feature type="site" description="Important for substrate specificity" evidence="3">
    <location>
        <position position="13"/>
    </location>
</feature>
<dbReference type="PANTHER" id="PTHR43213:SF5">
    <property type="entry name" value="BIFUNCTIONAL DTTP_UTP PYROPHOSPHATASE_METHYLTRANSFERASE PROTEIN-RELATED"/>
    <property type="match status" value="1"/>
</dbReference>
<dbReference type="EC" id="3.6.1.9" evidence="3"/>
<comment type="subcellular location">
    <subcellularLocation>
        <location evidence="3">Cytoplasm</location>
    </subcellularLocation>
</comment>
<comment type="catalytic activity">
    <reaction evidence="3">
        <text>UTP + H2O = UMP + diphosphate + H(+)</text>
        <dbReference type="Rhea" id="RHEA:29395"/>
        <dbReference type="ChEBI" id="CHEBI:15377"/>
        <dbReference type="ChEBI" id="CHEBI:15378"/>
        <dbReference type="ChEBI" id="CHEBI:33019"/>
        <dbReference type="ChEBI" id="CHEBI:46398"/>
        <dbReference type="ChEBI" id="CHEBI:57865"/>
        <dbReference type="EC" id="3.6.1.9"/>
    </reaction>
</comment>
<dbReference type="GO" id="GO:0009117">
    <property type="term" value="P:nucleotide metabolic process"/>
    <property type="evidence" value="ECO:0007669"/>
    <property type="project" value="UniProtKB-KW"/>
</dbReference>
<feature type="active site" description="Proton acceptor" evidence="3">
    <location>
        <position position="76"/>
    </location>
</feature>
<dbReference type="AlphaFoldDB" id="A0A9D2NW96"/>
<comment type="function">
    <text evidence="3">Nucleoside triphosphate pyrophosphatase that hydrolyzes dTTP and UTP. May have a dual role in cell division arrest and in preventing the incorporation of modified nucleotides into cellular nucleic acids.</text>
</comment>
<sequence length="199" mass="21816">MKKRIILGSASPRRRELLEQIGVEFEVKVSDKEEVYHSTDPSAIVRELALMKAENVAGELKAADMRENGLIVIGADTVVVLDGKILGKPKDDGDAERMLKALQGRAHDVYTGAAFLSYGRNGEKEICNYAVGTRVYVNPMTEDEIRAYIATGEPADKAGAYGIQGRFAAYIEKIEGDYYNVVGLPVSRVYETLKELGAL</sequence>
<gene>
    <name evidence="4" type="primary">maf</name>
    <name evidence="4" type="ORF">H9757_08255</name>
</gene>
<dbReference type="Proteomes" id="UP000823894">
    <property type="component" value="Unassembled WGS sequence"/>
</dbReference>
<evidence type="ECO:0000313" key="4">
    <source>
        <dbReference type="EMBL" id="HJC39034.1"/>
    </source>
</evidence>
<protein>
    <recommendedName>
        <fullName evidence="3">dTTP/UTP pyrophosphatase</fullName>
        <shortName evidence="3">dTTPase/UTPase</shortName>
        <ecNumber evidence="3">3.6.1.9</ecNumber>
    </recommendedName>
    <alternativeName>
        <fullName evidence="3">Nucleoside triphosphate pyrophosphatase</fullName>
    </alternativeName>
    <alternativeName>
        <fullName evidence="3">Nucleotide pyrophosphatase</fullName>
        <shortName evidence="3">Nucleotide PPase</shortName>
    </alternativeName>
</protein>
<reference evidence="4" key="1">
    <citation type="journal article" date="2021" name="PeerJ">
        <title>Extensive microbial diversity within the chicken gut microbiome revealed by metagenomics and culture.</title>
        <authorList>
            <person name="Gilroy R."/>
            <person name="Ravi A."/>
            <person name="Getino M."/>
            <person name="Pursley I."/>
            <person name="Horton D.L."/>
            <person name="Alikhan N.F."/>
            <person name="Baker D."/>
            <person name="Gharbi K."/>
            <person name="Hall N."/>
            <person name="Watson M."/>
            <person name="Adriaenssens E.M."/>
            <person name="Foster-Nyarko E."/>
            <person name="Jarju S."/>
            <person name="Secka A."/>
            <person name="Antonio M."/>
            <person name="Oren A."/>
            <person name="Chaudhuri R.R."/>
            <person name="La Ragione R."/>
            <person name="Hildebrand F."/>
            <person name="Pallen M.J."/>
        </authorList>
    </citation>
    <scope>NUCLEOTIDE SEQUENCE</scope>
    <source>
        <strain evidence="4">ChiGjej1B1-1692</strain>
    </source>
</reference>
<evidence type="ECO:0000256" key="3">
    <source>
        <dbReference type="HAMAP-Rule" id="MF_00528"/>
    </source>
</evidence>
<feature type="site" description="Important for substrate specificity" evidence="3">
    <location>
        <position position="164"/>
    </location>
</feature>
<keyword evidence="2 3" id="KW-0378">Hydrolase</keyword>
<comment type="cofactor">
    <cofactor evidence="1 3">
        <name>a divalent metal cation</name>
        <dbReference type="ChEBI" id="CHEBI:60240"/>
    </cofactor>
</comment>
<feature type="site" description="Important for substrate specificity" evidence="3">
    <location>
        <position position="77"/>
    </location>
</feature>
<dbReference type="InterPro" id="IPR003697">
    <property type="entry name" value="Maf-like"/>
</dbReference>
<evidence type="ECO:0000313" key="5">
    <source>
        <dbReference type="Proteomes" id="UP000823894"/>
    </source>
</evidence>
<comment type="caution">
    <text evidence="3">Lacks conserved residue(s) required for the propagation of feature annotation.</text>
</comment>
<dbReference type="InterPro" id="IPR029001">
    <property type="entry name" value="ITPase-like_fam"/>
</dbReference>
<comment type="caution">
    <text evidence="4">The sequence shown here is derived from an EMBL/GenBank/DDBJ whole genome shotgun (WGS) entry which is preliminary data.</text>
</comment>
<dbReference type="GO" id="GO:0047429">
    <property type="term" value="F:nucleoside triphosphate diphosphatase activity"/>
    <property type="evidence" value="ECO:0007669"/>
    <property type="project" value="UniProtKB-EC"/>
</dbReference>
<keyword evidence="3" id="KW-0963">Cytoplasm</keyword>
<dbReference type="EMBL" id="DWWK01000123">
    <property type="protein sequence ID" value="HJC39034.1"/>
    <property type="molecule type" value="Genomic_DNA"/>
</dbReference>
<dbReference type="PIRSF" id="PIRSF006305">
    <property type="entry name" value="Maf"/>
    <property type="match status" value="1"/>
</dbReference>
<dbReference type="PANTHER" id="PTHR43213">
    <property type="entry name" value="BIFUNCTIONAL DTTP/UTP PYROPHOSPHATASE/METHYLTRANSFERASE PROTEIN-RELATED"/>
    <property type="match status" value="1"/>
</dbReference>
<organism evidence="4 5">
    <name type="scientific">Candidatus Mediterraneibacter faecigallinarum</name>
    <dbReference type="NCBI Taxonomy" id="2838669"/>
    <lineage>
        <taxon>Bacteria</taxon>
        <taxon>Bacillati</taxon>
        <taxon>Bacillota</taxon>
        <taxon>Clostridia</taxon>
        <taxon>Lachnospirales</taxon>
        <taxon>Lachnospiraceae</taxon>
        <taxon>Mediterraneibacter</taxon>
    </lineage>
</organism>
<name>A0A9D2NW96_9FIRM</name>
<dbReference type="NCBIfam" id="TIGR00172">
    <property type="entry name" value="maf"/>
    <property type="match status" value="1"/>
</dbReference>
<dbReference type="HAMAP" id="MF_00528">
    <property type="entry name" value="Maf"/>
    <property type="match status" value="1"/>
</dbReference>
<evidence type="ECO:0000256" key="1">
    <source>
        <dbReference type="ARBA" id="ARBA00001968"/>
    </source>
</evidence>
<dbReference type="SUPFAM" id="SSF52972">
    <property type="entry name" value="ITPase-like"/>
    <property type="match status" value="1"/>
</dbReference>
<accession>A0A9D2NW96</accession>
<dbReference type="CDD" id="cd00555">
    <property type="entry name" value="Maf"/>
    <property type="match status" value="1"/>
</dbReference>
<dbReference type="Pfam" id="PF02545">
    <property type="entry name" value="Maf"/>
    <property type="match status" value="1"/>
</dbReference>
<comment type="catalytic activity">
    <reaction evidence="3">
        <text>dTTP + H2O = dTMP + diphosphate + H(+)</text>
        <dbReference type="Rhea" id="RHEA:28534"/>
        <dbReference type="ChEBI" id="CHEBI:15377"/>
        <dbReference type="ChEBI" id="CHEBI:15378"/>
        <dbReference type="ChEBI" id="CHEBI:33019"/>
        <dbReference type="ChEBI" id="CHEBI:37568"/>
        <dbReference type="ChEBI" id="CHEBI:63528"/>
        <dbReference type="EC" id="3.6.1.9"/>
    </reaction>
</comment>